<dbReference type="PATRIC" id="fig|45065.4.peg.132"/>
<dbReference type="SUPFAM" id="SSF160355">
    <property type="entry name" value="Bacterial polysaccharide co-polymerase-like"/>
    <property type="match status" value="1"/>
</dbReference>
<dbReference type="Proteomes" id="UP000054785">
    <property type="component" value="Unassembled WGS sequence"/>
</dbReference>
<keyword evidence="2" id="KW-1003">Cell membrane</keyword>
<comment type="caution">
    <text evidence="6">The sequence shown here is derived from an EMBL/GenBank/DDBJ whole genome shotgun (WGS) entry which is preliminary data.</text>
</comment>
<dbReference type="RefSeq" id="WP_028386233.1">
    <property type="nucleotide sequence ID" value="NZ_CAAAHN010000012.1"/>
</dbReference>
<sequence length="450" mass="51359">MNGQMDLPKPNMLQPEHTTTNGQYFGSRIDFISIVLCFYKHRWTILAATAAAAVIGWLFSFFITPTYQVRTSIVAPRLYMYENLLHNSDMQLKGTGLFKLFVKKLEQRGNIIDYLSASGIAQKVFAEKGISTEKAKIRTLNKLADAYRVSVIRKNNSENKVKNKEVMKDNSLEADLITVSPVLSFNADKNIEYLEYTNNRILDDLVRDKKVMVQLSIEKLQKEMVKDIAVIKKKRQNTVELLKDKRAIQLASLNDSLVAMTMRDTRDKQYRLENLKHALVIARRLGIVNGYDRPQRVGDKAVVIDINNRNDLYLRGTRYLEKEIELIESRKQSLAYSQKVSALQEKLYKINNDRNILALEKRINDEPYTKGIIEKKAAIEHLKGLTFNTKDVKAYQIAGAPDIDTRPTSPNRTLFMLAGLFIGFMISVAVALALDAKTLFTRYHPGVDSL</sequence>
<evidence type="ECO:0000256" key="3">
    <source>
        <dbReference type="ARBA" id="ARBA00022692"/>
    </source>
</evidence>
<evidence type="ECO:0000313" key="7">
    <source>
        <dbReference type="Proteomes" id="UP000054785"/>
    </source>
</evidence>
<gene>
    <name evidence="6" type="ORF">Lgee_0122</name>
</gene>
<comment type="subcellular location">
    <subcellularLocation>
        <location evidence="1">Cell membrane</location>
        <topology evidence="1">Multi-pass membrane protein</topology>
    </subcellularLocation>
</comment>
<dbReference type="InterPro" id="IPR050445">
    <property type="entry name" value="Bact_polysacc_biosynth/exp"/>
</dbReference>
<dbReference type="Gene3D" id="3.30.1890.10">
    <property type="entry name" value="FepE-like"/>
    <property type="match status" value="1"/>
</dbReference>
<protein>
    <submittedName>
        <fullName evidence="6">LPS O-antigen length regulator</fullName>
    </submittedName>
</protein>
<keyword evidence="4" id="KW-1133">Transmembrane helix</keyword>
<evidence type="ECO:0000256" key="2">
    <source>
        <dbReference type="ARBA" id="ARBA00022475"/>
    </source>
</evidence>
<accession>A0A0W0U9C7</accession>
<dbReference type="InterPro" id="IPR003856">
    <property type="entry name" value="LPS_length_determ_N"/>
</dbReference>
<dbReference type="Pfam" id="PF02706">
    <property type="entry name" value="Wzz"/>
    <property type="match status" value="1"/>
</dbReference>
<proteinExistence type="predicted"/>
<evidence type="ECO:0000256" key="4">
    <source>
        <dbReference type="ARBA" id="ARBA00022989"/>
    </source>
</evidence>
<keyword evidence="7" id="KW-1185">Reference proteome</keyword>
<keyword evidence="3" id="KW-0812">Transmembrane</keyword>
<dbReference type="STRING" id="45065.Lgee_0122"/>
<evidence type="ECO:0000256" key="5">
    <source>
        <dbReference type="ARBA" id="ARBA00023136"/>
    </source>
</evidence>
<evidence type="ECO:0000256" key="1">
    <source>
        <dbReference type="ARBA" id="ARBA00004651"/>
    </source>
</evidence>
<dbReference type="AlphaFoldDB" id="A0A0W0U9C7"/>
<organism evidence="6 7">
    <name type="scientific">Legionella geestiana</name>
    <dbReference type="NCBI Taxonomy" id="45065"/>
    <lineage>
        <taxon>Bacteria</taxon>
        <taxon>Pseudomonadati</taxon>
        <taxon>Pseudomonadota</taxon>
        <taxon>Gammaproteobacteria</taxon>
        <taxon>Legionellales</taxon>
        <taxon>Legionellaceae</taxon>
        <taxon>Legionella</taxon>
    </lineage>
</organism>
<keyword evidence="5" id="KW-0472">Membrane</keyword>
<dbReference type="OrthoDB" id="6565796at2"/>
<reference evidence="6 7" key="1">
    <citation type="submission" date="2015-11" db="EMBL/GenBank/DDBJ databases">
        <title>Genomic analysis of 38 Legionella species identifies large and diverse effector repertoires.</title>
        <authorList>
            <person name="Burstein D."/>
            <person name="Amaro F."/>
            <person name="Zusman T."/>
            <person name="Lifshitz Z."/>
            <person name="Cohen O."/>
            <person name="Gilbert J.A."/>
            <person name="Pupko T."/>
            <person name="Shuman H.A."/>
            <person name="Segal G."/>
        </authorList>
    </citation>
    <scope>NUCLEOTIDE SEQUENCE [LARGE SCALE GENOMIC DNA]</scope>
    <source>
        <strain evidence="6 7">ATCC 49504</strain>
    </source>
</reference>
<evidence type="ECO:0000313" key="6">
    <source>
        <dbReference type="EMBL" id="KTD04512.1"/>
    </source>
</evidence>
<name>A0A0W0U9C7_9GAMM</name>
<dbReference type="PANTHER" id="PTHR32309">
    <property type="entry name" value="TYROSINE-PROTEIN KINASE"/>
    <property type="match status" value="1"/>
</dbReference>
<dbReference type="PANTHER" id="PTHR32309:SF31">
    <property type="entry name" value="CAPSULAR EXOPOLYSACCHARIDE FAMILY"/>
    <property type="match status" value="1"/>
</dbReference>
<dbReference type="GO" id="GO:0005886">
    <property type="term" value="C:plasma membrane"/>
    <property type="evidence" value="ECO:0007669"/>
    <property type="project" value="UniProtKB-SubCell"/>
</dbReference>
<dbReference type="EMBL" id="LNYC01000003">
    <property type="protein sequence ID" value="KTD04512.1"/>
    <property type="molecule type" value="Genomic_DNA"/>
</dbReference>